<evidence type="ECO:0000313" key="2">
    <source>
        <dbReference type="EMBL" id="PPR06194.1"/>
    </source>
</evidence>
<dbReference type="Pfam" id="PF12770">
    <property type="entry name" value="CHAT"/>
    <property type="match status" value="1"/>
</dbReference>
<keyword evidence="3" id="KW-1185">Reference proteome</keyword>
<evidence type="ECO:0000259" key="1">
    <source>
        <dbReference type="Pfam" id="PF12770"/>
    </source>
</evidence>
<dbReference type="InterPro" id="IPR011990">
    <property type="entry name" value="TPR-like_helical_dom_sf"/>
</dbReference>
<dbReference type="AlphaFoldDB" id="A0A409YT59"/>
<dbReference type="InParanoid" id="A0A409YT59"/>
<accession>A0A409YT59</accession>
<reference evidence="2 3" key="1">
    <citation type="journal article" date="2018" name="Evol. Lett.">
        <title>Horizontal gene cluster transfer increased hallucinogenic mushroom diversity.</title>
        <authorList>
            <person name="Reynolds H.T."/>
            <person name="Vijayakumar V."/>
            <person name="Gluck-Thaler E."/>
            <person name="Korotkin H.B."/>
            <person name="Matheny P.B."/>
            <person name="Slot J.C."/>
        </authorList>
    </citation>
    <scope>NUCLEOTIDE SEQUENCE [LARGE SCALE GENOMIC DNA]</scope>
    <source>
        <strain evidence="2 3">SRW20</strain>
    </source>
</reference>
<dbReference type="PANTHER" id="PTHR19959">
    <property type="entry name" value="KINESIN LIGHT CHAIN"/>
    <property type="match status" value="1"/>
</dbReference>
<organism evidence="2 3">
    <name type="scientific">Gymnopilus dilepis</name>
    <dbReference type="NCBI Taxonomy" id="231916"/>
    <lineage>
        <taxon>Eukaryota</taxon>
        <taxon>Fungi</taxon>
        <taxon>Dikarya</taxon>
        <taxon>Basidiomycota</taxon>
        <taxon>Agaricomycotina</taxon>
        <taxon>Agaricomycetes</taxon>
        <taxon>Agaricomycetidae</taxon>
        <taxon>Agaricales</taxon>
        <taxon>Agaricineae</taxon>
        <taxon>Hymenogastraceae</taxon>
        <taxon>Gymnopilus</taxon>
    </lineage>
</organism>
<protein>
    <recommendedName>
        <fullName evidence="1">CHAT domain-containing protein</fullName>
    </recommendedName>
</protein>
<dbReference type="Gene3D" id="1.25.40.10">
    <property type="entry name" value="Tetratricopeptide repeat domain"/>
    <property type="match status" value="2"/>
</dbReference>
<dbReference type="STRING" id="231916.A0A409YT59"/>
<dbReference type="SUPFAM" id="SSF48452">
    <property type="entry name" value="TPR-like"/>
    <property type="match status" value="2"/>
</dbReference>
<name>A0A409YT59_9AGAR</name>
<gene>
    <name evidence="2" type="ORF">CVT26_005493</name>
</gene>
<proteinExistence type="predicted"/>
<dbReference type="EMBL" id="NHYE01000365">
    <property type="protein sequence ID" value="PPR06194.1"/>
    <property type="molecule type" value="Genomic_DNA"/>
</dbReference>
<dbReference type="InterPro" id="IPR024983">
    <property type="entry name" value="CHAT_dom"/>
</dbReference>
<dbReference type="Pfam" id="PF13374">
    <property type="entry name" value="TPR_10"/>
    <property type="match status" value="2"/>
</dbReference>
<comment type="caution">
    <text evidence="2">The sequence shown here is derived from an EMBL/GenBank/DDBJ whole genome shotgun (WGS) entry which is preliminary data.</text>
</comment>
<dbReference type="PANTHER" id="PTHR19959:SF119">
    <property type="entry name" value="FUNGAL LIPASE-LIKE DOMAIN-CONTAINING PROTEIN"/>
    <property type="match status" value="1"/>
</dbReference>
<sequence length="1200" mass="133776">MSEDTRDNAVENGPYIRDIRVQCAEEDADKPGLDNLKLIIVKDGQNYPVDLRRISKTAWRRGDIDPGVFPARKPLKFLVASDVHGDLGYIEKALSLEYWDRDGNEDRKMYMRSSGVPSFILDFKWDLDCALEDAPALSIFFQVCEPGPFEIAFKNMEVNALADSEETDSLSLLLSEALLTPDSEFGKPDLFYDIGDEFHERFAKSQGRPDIDACIQAYDQALNLLSADDDRLIQISNDAGGAYSERYHRFGAIDDISEAIIKWELALPVMSEYDPMASSLLNDLGSSFLSRFEKAGNFDDLEESIRLYQKAVELTPEGDPELPVSLNNLANSFSSRFKQTGDHGDLLQSVELQQHVVDLTPLGHPKFPSRLNNLGVSFSSLFEQTGDLNNLSRSIQLQQQAVGLAADESPDLPGWLTNLGNSFSRRFERTGSLDDLEQSIQLNQQALDRTPDGHPYMPTQLNNLGQAFLSSFNQTGDLGHLERSIQLMQQAVELTPDGDPDLPNWLSNLGNSLSARFEQTHSLNDIEQSIQVTQQAVGLTPEGHPNLPGRLNNLGSSFASRFEQTRNLDDVIESIQLQQQAVELTPAGHPELPEWVFNIGISFRSHFNETHQRTSLEGAVFNLRFSATSATGSPLTCLKAAMLWAVLSHDISSSEVINAHERVIDLISVVAGMENTAKRRYEVLRDSTISANAAAAALSVHQPAKALEWLEQGRCIVWNQINQLRTPLDELRAIHPHLADQLAQLSKEVERLQARDDRRKLVTEMPFHERVSLETEARSHLRFANERETLLATIRESPVFENFLRPRKCAELMKVIPDDGVVVIVNADARRCDALILTAGREEPMHVPLERFTHEQAQMLAEQLREYLVVQHLQTRYADEDVPDPRKLGALRSRRGLNQLKSILRTLWTDLLEPILQALGIMDEGVSTDLKRIWWCPTGPFAFLPIHAAGIYDPEPGASKVCLADYVISSYIPNLSILDRLRYRRGETSKPGKGVLLVSQPNTPALAPIPKTTEETAAICKELERRGIKSTLFSDSKATIGRILGSMDSFPCIHLACHASQDIENPLKSSIYLHDGKLEVSKIMKKDLPSASLAFLSACQTSAGDRNLPEEVIHLAAGMLNAGYRSVVATMWSISDRYAPEVAETFYRSLSNVETTEGIGLDITDSAKALHTAIQALRSTLDDTKESELLAWIPYVHFGV</sequence>
<dbReference type="Proteomes" id="UP000284706">
    <property type="component" value="Unassembled WGS sequence"/>
</dbReference>
<evidence type="ECO:0000313" key="3">
    <source>
        <dbReference type="Proteomes" id="UP000284706"/>
    </source>
</evidence>
<dbReference type="OrthoDB" id="9991317at2759"/>
<feature type="domain" description="CHAT" evidence="1">
    <location>
        <begin position="903"/>
        <end position="1199"/>
    </location>
</feature>